<feature type="domain" description="4Fe-4S ferredoxin-type" evidence="7">
    <location>
        <begin position="60"/>
        <end position="91"/>
    </location>
</feature>
<evidence type="ECO:0000313" key="8">
    <source>
        <dbReference type="EMBL" id="WFF99221.1"/>
    </source>
</evidence>
<feature type="domain" description="4Fe-4S ferredoxin-type" evidence="7">
    <location>
        <begin position="28"/>
        <end position="59"/>
    </location>
</feature>
<feature type="binding site" evidence="6">
    <location>
        <position position="49"/>
    </location>
    <ligand>
        <name>[4Fe-4S] cluster</name>
        <dbReference type="ChEBI" id="CHEBI:49883"/>
        <label>1</label>
    </ligand>
</feature>
<dbReference type="PANTHER" id="PTHR24960">
    <property type="entry name" value="PHOTOSYSTEM I IRON-SULFUR CENTER-RELATED"/>
    <property type="match status" value="1"/>
</dbReference>
<protein>
    <recommendedName>
        <fullName evidence="6">Ferredoxin-type protein NapF</fullName>
    </recommendedName>
</protein>
<feature type="domain" description="4Fe-4S ferredoxin-type" evidence="7">
    <location>
        <begin position="134"/>
        <end position="163"/>
    </location>
</feature>
<dbReference type="InterPro" id="IPR017900">
    <property type="entry name" value="4Fe4S_Fe_S_CS"/>
</dbReference>
<organism evidence="8 9">
    <name type="scientific">Aeromonas caviae</name>
    <name type="common">Aeromonas punctata</name>
    <dbReference type="NCBI Taxonomy" id="648"/>
    <lineage>
        <taxon>Bacteria</taxon>
        <taxon>Pseudomonadati</taxon>
        <taxon>Pseudomonadota</taxon>
        <taxon>Gammaproteobacteria</taxon>
        <taxon>Aeromonadales</taxon>
        <taxon>Aeromonadaceae</taxon>
        <taxon>Aeromonas</taxon>
    </lineage>
</organism>
<evidence type="ECO:0000256" key="3">
    <source>
        <dbReference type="ARBA" id="ARBA00022737"/>
    </source>
</evidence>
<keyword evidence="4 6" id="KW-0408">Iron</keyword>
<name>A0AAJ5ZB69_AERCA</name>
<dbReference type="NCBIfam" id="TIGR00402">
    <property type="entry name" value="napF"/>
    <property type="match status" value="1"/>
</dbReference>
<dbReference type="InterPro" id="IPR050157">
    <property type="entry name" value="PSI_iron-sulfur_center"/>
</dbReference>
<keyword evidence="1 6" id="KW-0004">4Fe-4S</keyword>
<feature type="binding site" evidence="6">
    <location>
        <position position="45"/>
    </location>
    <ligand>
        <name>[4Fe-4S] cluster</name>
        <dbReference type="ChEBI" id="CHEBI:49883"/>
        <label>1</label>
    </ligand>
</feature>
<comment type="function">
    <text evidence="6">Could be involved in the maturation of NapA, the catalytic subunit of the periplasmic nitrate reductase, before its export into the periplasm.</text>
</comment>
<dbReference type="Gene3D" id="3.30.70.20">
    <property type="match status" value="2"/>
</dbReference>
<evidence type="ECO:0000256" key="4">
    <source>
        <dbReference type="ARBA" id="ARBA00023004"/>
    </source>
</evidence>
<comment type="subunit">
    <text evidence="6">Interacts with the cytoplasmic NapA precursor.</text>
</comment>
<feature type="binding site" evidence="6">
    <location>
        <position position="143"/>
    </location>
    <ligand>
        <name>[4Fe-4S] cluster</name>
        <dbReference type="ChEBI" id="CHEBI:49883"/>
        <label>3</label>
    </ligand>
</feature>
<keyword evidence="3 6" id="KW-0677">Repeat</keyword>
<keyword evidence="6" id="KW-0963">Cytoplasm</keyword>
<comment type="cofactor">
    <cofactor evidence="6">
        <name>[4Fe-4S] cluster</name>
        <dbReference type="ChEBI" id="CHEBI:49883"/>
    </cofactor>
</comment>
<dbReference type="InterPro" id="IPR004496">
    <property type="entry name" value="NapF"/>
</dbReference>
<comment type="similarity">
    <text evidence="6">Belongs to the NapF family.</text>
</comment>
<dbReference type="AlphaFoldDB" id="A0AAJ5ZB69"/>
<dbReference type="GO" id="GO:0046872">
    <property type="term" value="F:metal ion binding"/>
    <property type="evidence" value="ECO:0007669"/>
    <property type="project" value="UniProtKB-KW"/>
</dbReference>
<evidence type="ECO:0000256" key="1">
    <source>
        <dbReference type="ARBA" id="ARBA00022485"/>
    </source>
</evidence>
<evidence type="ECO:0000256" key="2">
    <source>
        <dbReference type="ARBA" id="ARBA00022723"/>
    </source>
</evidence>
<reference evidence="8" key="1">
    <citation type="submission" date="2023-03" db="EMBL/GenBank/DDBJ databases">
        <title>Aeromonas caviae strain AC1520.</title>
        <authorList>
            <person name="Xie T."/>
            <person name="Zhang Q."/>
            <person name="Deng J."/>
            <person name="Li X."/>
        </authorList>
    </citation>
    <scope>NUCLEOTIDE SEQUENCE</scope>
    <source>
        <strain evidence="8">AC1520</strain>
    </source>
</reference>
<feature type="binding site" evidence="6">
    <location>
        <position position="77"/>
    </location>
    <ligand>
        <name>[4Fe-4S] cluster</name>
        <dbReference type="ChEBI" id="CHEBI:49883"/>
        <label>2</label>
    </ligand>
</feature>
<dbReference type="SUPFAM" id="SSF46548">
    <property type="entry name" value="alpha-helical ferredoxin"/>
    <property type="match status" value="1"/>
</dbReference>
<proteinExistence type="inferred from homology"/>
<sequence>MTDGVNLSRRGLFRGRLSAPKAGIQLPWSVSWDEFVAGCTRCGDCLAACPEQILIKGDGGFPTVDFHRGECTFCTECVSACQAPVFRPTTQAPWEYVAHIEAGCLATAQVFCQRCQDSCEQQAIRFSPLLGRVPTPSIHAESCNGCGACVADCPVGSISIGLSRGEASR</sequence>
<feature type="binding site" evidence="6">
    <location>
        <position position="149"/>
    </location>
    <ligand>
        <name>[4Fe-4S] cluster</name>
        <dbReference type="ChEBI" id="CHEBI:49883"/>
        <label>3</label>
    </ligand>
</feature>
<feature type="binding site" evidence="6">
    <location>
        <position position="153"/>
    </location>
    <ligand>
        <name>[4Fe-4S] cluster</name>
        <dbReference type="ChEBI" id="CHEBI:49883"/>
        <label>3</label>
    </ligand>
</feature>
<dbReference type="GO" id="GO:0005737">
    <property type="term" value="C:cytoplasm"/>
    <property type="evidence" value="ECO:0007669"/>
    <property type="project" value="UniProtKB-SubCell"/>
</dbReference>
<evidence type="ECO:0000313" key="9">
    <source>
        <dbReference type="Proteomes" id="UP001218423"/>
    </source>
</evidence>
<feature type="binding site" evidence="6">
    <location>
        <position position="42"/>
    </location>
    <ligand>
        <name>[4Fe-4S] cluster</name>
        <dbReference type="ChEBI" id="CHEBI:49883"/>
        <label>1</label>
    </ligand>
</feature>
<evidence type="ECO:0000256" key="6">
    <source>
        <dbReference type="HAMAP-Rule" id="MF_02201"/>
    </source>
</evidence>
<feature type="binding site" evidence="6">
    <location>
        <position position="74"/>
    </location>
    <ligand>
        <name>[4Fe-4S] cluster</name>
        <dbReference type="ChEBI" id="CHEBI:49883"/>
        <label>2</label>
    </ligand>
</feature>
<dbReference type="InterPro" id="IPR017896">
    <property type="entry name" value="4Fe4S_Fe-S-bd"/>
</dbReference>
<accession>A0AAJ5ZB69</accession>
<feature type="binding site" evidence="6">
    <location>
        <position position="146"/>
    </location>
    <ligand>
        <name>[4Fe-4S] cluster</name>
        <dbReference type="ChEBI" id="CHEBI:49883"/>
        <label>3</label>
    </ligand>
</feature>
<dbReference type="GO" id="GO:0051539">
    <property type="term" value="F:4 iron, 4 sulfur cluster binding"/>
    <property type="evidence" value="ECO:0007669"/>
    <property type="project" value="UniProtKB-UniRule"/>
</dbReference>
<gene>
    <name evidence="6 8" type="primary">napF</name>
    <name evidence="8" type="ORF">P5S46_06510</name>
</gene>
<dbReference type="CDD" id="cd10564">
    <property type="entry name" value="NapF_like"/>
    <property type="match status" value="1"/>
</dbReference>
<feature type="binding site" evidence="6">
    <location>
        <position position="81"/>
    </location>
    <ligand>
        <name>[4Fe-4S] cluster</name>
        <dbReference type="ChEBI" id="CHEBI:49883"/>
        <label>2</label>
    </ligand>
</feature>
<feature type="binding site" evidence="6">
    <location>
        <position position="71"/>
    </location>
    <ligand>
        <name>[4Fe-4S] cluster</name>
        <dbReference type="ChEBI" id="CHEBI:49883"/>
        <label>2</label>
    </ligand>
</feature>
<dbReference type="Pfam" id="PF12838">
    <property type="entry name" value="Fer4_7"/>
    <property type="match status" value="2"/>
</dbReference>
<feature type="binding site" evidence="6">
    <location>
        <position position="39"/>
    </location>
    <ligand>
        <name>[4Fe-4S] cluster</name>
        <dbReference type="ChEBI" id="CHEBI:49883"/>
        <label>1</label>
    </ligand>
</feature>
<keyword evidence="5 6" id="KW-0411">Iron-sulfur</keyword>
<comment type="subcellular location">
    <subcellularLocation>
        <location evidence="6">Cytoplasm</location>
    </subcellularLocation>
</comment>
<dbReference type="PROSITE" id="PS51379">
    <property type="entry name" value="4FE4S_FER_2"/>
    <property type="match status" value="3"/>
</dbReference>
<keyword evidence="2 6" id="KW-0479">Metal-binding</keyword>
<dbReference type="RefSeq" id="WP_277856777.1">
    <property type="nucleotide sequence ID" value="NZ_CP120942.1"/>
</dbReference>
<dbReference type="EMBL" id="CP120942">
    <property type="protein sequence ID" value="WFF99221.1"/>
    <property type="molecule type" value="Genomic_DNA"/>
</dbReference>
<dbReference type="Proteomes" id="UP001218423">
    <property type="component" value="Chromosome"/>
</dbReference>
<dbReference type="PANTHER" id="PTHR24960:SF46">
    <property type="entry name" value="FERREDOXIN-TYPE PROTEIN NAPF"/>
    <property type="match status" value="1"/>
</dbReference>
<evidence type="ECO:0000256" key="5">
    <source>
        <dbReference type="ARBA" id="ARBA00023014"/>
    </source>
</evidence>
<dbReference type="PROSITE" id="PS00198">
    <property type="entry name" value="4FE4S_FER_1"/>
    <property type="match status" value="2"/>
</dbReference>
<dbReference type="HAMAP" id="MF_02201">
    <property type="entry name" value="NapF"/>
    <property type="match status" value="1"/>
</dbReference>
<evidence type="ECO:0000259" key="7">
    <source>
        <dbReference type="PROSITE" id="PS51379"/>
    </source>
</evidence>